<accession>A0A0F9CFP1</accession>
<gene>
    <name evidence="1" type="ORF">LCGC14_2615580</name>
</gene>
<comment type="caution">
    <text evidence="1">The sequence shown here is derived from an EMBL/GenBank/DDBJ whole genome shotgun (WGS) entry which is preliminary data.</text>
</comment>
<reference evidence="1" key="1">
    <citation type="journal article" date="2015" name="Nature">
        <title>Complex archaea that bridge the gap between prokaryotes and eukaryotes.</title>
        <authorList>
            <person name="Spang A."/>
            <person name="Saw J.H."/>
            <person name="Jorgensen S.L."/>
            <person name="Zaremba-Niedzwiedzka K."/>
            <person name="Martijn J."/>
            <person name="Lind A.E."/>
            <person name="van Eijk R."/>
            <person name="Schleper C."/>
            <person name="Guy L."/>
            <person name="Ettema T.J."/>
        </authorList>
    </citation>
    <scope>NUCLEOTIDE SEQUENCE</scope>
</reference>
<dbReference type="EMBL" id="LAZR01044505">
    <property type="protein sequence ID" value="KKL04486.1"/>
    <property type="molecule type" value="Genomic_DNA"/>
</dbReference>
<proteinExistence type="predicted"/>
<feature type="non-terminal residue" evidence="1">
    <location>
        <position position="460"/>
    </location>
</feature>
<name>A0A0F9CFP1_9ZZZZ</name>
<feature type="non-terminal residue" evidence="1">
    <location>
        <position position="1"/>
    </location>
</feature>
<dbReference type="AlphaFoldDB" id="A0A0F9CFP1"/>
<evidence type="ECO:0000313" key="1">
    <source>
        <dbReference type="EMBL" id="KKL04486.1"/>
    </source>
</evidence>
<organism evidence="1">
    <name type="scientific">marine sediment metagenome</name>
    <dbReference type="NCBI Taxonomy" id="412755"/>
    <lineage>
        <taxon>unclassified sequences</taxon>
        <taxon>metagenomes</taxon>
        <taxon>ecological metagenomes</taxon>
    </lineage>
</organism>
<sequence length="460" mass="51318">PFISMVPALARDIQAGAMMIVQPKVRAVAQRLARRQLERAGVHAKDNPEFTQALRTRTEKVLSEVLTKRLNQVRIRMNRDNKPGLIAAKTPFDKAFEAQAPAYVIEPEVMISRAYATAFRNDAQNNLIAALVNDPLVKRVVPRKSTKGDLFRSKPPKGRALFTVRGNQQIIERRLSKELDISQHERFLLRKQGEEVDGVINDFFDVEGFGGLGKSEPILGIYEVPKAYEVMLRELKDDPFRDKFLFRPDNPLAKVISNFMDWNVSLLLATSVEVFAHGNRMLGVMSRTESIGGGSAWRRLGVNLVPVLGPRLSGLATAFDVLATAEGRQYARRAAKIGATAQRFLKFGDEVQGGLVGALVKRGHQSGAELAEAGRNFLFDLDQFGIKGLYGFDQRVKVGAWLNVDKMLEAKIGRRMNDAEAAEFLTGFGIYNRNMTSNLVEHLRRNKLNPFAGGQQGFIR</sequence>
<protein>
    <submittedName>
        <fullName evidence="1">Uncharacterized protein</fullName>
    </submittedName>
</protein>